<proteinExistence type="predicted"/>
<sequence>MMINCCYKKSRNGSNGLTHSRIVEIEELLNGKKALEILNISNLGNIKYSGTLGLYLHNFIKRFRELNEKDLDACGLILVSKVLIGVLDGKHTSEFCRILRNTLNKFMDGEKIFKIEDLTAFGEEIHKLEAAAAYKYNPAVLVSHTGTRLISLEKYQ</sequence>
<accession>A0AAV5R4K0</accession>
<gene>
    <name evidence="1" type="ORF">DAPK24_029650</name>
</gene>
<dbReference type="Proteomes" id="UP001378960">
    <property type="component" value="Unassembled WGS sequence"/>
</dbReference>
<dbReference type="EMBL" id="BTGB01000003">
    <property type="protein sequence ID" value="GMM46390.1"/>
    <property type="molecule type" value="Genomic_DNA"/>
</dbReference>
<name>A0AAV5R4K0_PICKL</name>
<organism evidence="1 2">
    <name type="scientific">Pichia kluyveri</name>
    <name type="common">Yeast</name>
    <dbReference type="NCBI Taxonomy" id="36015"/>
    <lineage>
        <taxon>Eukaryota</taxon>
        <taxon>Fungi</taxon>
        <taxon>Dikarya</taxon>
        <taxon>Ascomycota</taxon>
        <taxon>Saccharomycotina</taxon>
        <taxon>Pichiomycetes</taxon>
        <taxon>Pichiales</taxon>
        <taxon>Pichiaceae</taxon>
        <taxon>Pichia</taxon>
    </lineage>
</organism>
<reference evidence="1 2" key="1">
    <citation type="journal article" date="2023" name="Elife">
        <title>Identification of key yeast species and microbe-microbe interactions impacting larval growth of Drosophila in the wild.</title>
        <authorList>
            <person name="Mure A."/>
            <person name="Sugiura Y."/>
            <person name="Maeda R."/>
            <person name="Honda K."/>
            <person name="Sakurai N."/>
            <person name="Takahashi Y."/>
            <person name="Watada M."/>
            <person name="Katoh T."/>
            <person name="Gotoh A."/>
            <person name="Gotoh Y."/>
            <person name="Taniguchi I."/>
            <person name="Nakamura K."/>
            <person name="Hayashi T."/>
            <person name="Katayama T."/>
            <person name="Uemura T."/>
            <person name="Hattori Y."/>
        </authorList>
    </citation>
    <scope>NUCLEOTIDE SEQUENCE [LARGE SCALE GENOMIC DNA]</scope>
    <source>
        <strain evidence="1 2">PK-24</strain>
    </source>
</reference>
<evidence type="ECO:0000313" key="2">
    <source>
        <dbReference type="Proteomes" id="UP001378960"/>
    </source>
</evidence>
<protein>
    <submittedName>
        <fullName evidence="1">Uncharacterized protein</fullName>
    </submittedName>
</protein>
<keyword evidence="2" id="KW-1185">Reference proteome</keyword>
<comment type="caution">
    <text evidence="1">The sequence shown here is derived from an EMBL/GenBank/DDBJ whole genome shotgun (WGS) entry which is preliminary data.</text>
</comment>
<evidence type="ECO:0000313" key="1">
    <source>
        <dbReference type="EMBL" id="GMM46390.1"/>
    </source>
</evidence>
<dbReference type="AlphaFoldDB" id="A0AAV5R4K0"/>